<dbReference type="SUPFAM" id="SSF52833">
    <property type="entry name" value="Thioredoxin-like"/>
    <property type="match status" value="1"/>
</dbReference>
<dbReference type="GO" id="GO:0004364">
    <property type="term" value="F:glutathione transferase activity"/>
    <property type="evidence" value="ECO:0007669"/>
    <property type="project" value="UniProtKB-EC"/>
</dbReference>
<dbReference type="Pfam" id="PF13409">
    <property type="entry name" value="GST_N_2"/>
    <property type="match status" value="1"/>
</dbReference>
<sequence length="247" mass="27894">MPTLFCNFITIASEKMASTIEVYGTAAPGSGSPSDKKGPCPFTQGVMMALEERNLNYSASYIEEGPNKPDWFLKNNPSGTLPAIKDGDDWVVGFDNILQHLNTKYPEQSEGMEVPSSLQPDIKRMSEALYDTFIKWLESKNKFAQAGADYQNVVKEMNKFLQGKRMYMAGSHPTDADCDVFPKIRHARTALRYFMEFEIPLEFASVHTYIELMGNRESVRRTDSPDKDILDGYQKMFNLEVPVSQLG</sequence>
<dbReference type="EMBL" id="CM035412">
    <property type="protein sequence ID" value="KAH7432239.1"/>
    <property type="molecule type" value="Genomic_DNA"/>
</dbReference>
<evidence type="ECO:0000313" key="7">
    <source>
        <dbReference type="EMBL" id="KAH7432239.1"/>
    </source>
</evidence>
<evidence type="ECO:0000313" key="8">
    <source>
        <dbReference type="Proteomes" id="UP000825935"/>
    </source>
</evidence>
<keyword evidence="2" id="KW-0808">Transferase</keyword>
<protein>
    <recommendedName>
        <fullName evidence="1">glutathione transferase</fullName>
        <ecNumber evidence="1">2.5.1.18</ecNumber>
    </recommendedName>
</protein>
<comment type="catalytic activity">
    <reaction evidence="5">
        <text>L-dehydroascorbate + 2 glutathione = glutathione disulfide + L-ascorbate</text>
        <dbReference type="Rhea" id="RHEA:24424"/>
        <dbReference type="ChEBI" id="CHEBI:38290"/>
        <dbReference type="ChEBI" id="CHEBI:57925"/>
        <dbReference type="ChEBI" id="CHEBI:58297"/>
        <dbReference type="ChEBI" id="CHEBI:58539"/>
        <dbReference type="EC" id="1.8.5.1"/>
    </reaction>
</comment>
<dbReference type="InterPro" id="IPR044627">
    <property type="entry name" value="DHAR1/2/3/4"/>
</dbReference>
<dbReference type="PANTHER" id="PTHR44420:SF5">
    <property type="entry name" value="GLUTATHIONE DEHYDROGENASE (ASCORBATE)"/>
    <property type="match status" value="1"/>
</dbReference>
<evidence type="ECO:0000259" key="6">
    <source>
        <dbReference type="PROSITE" id="PS50404"/>
    </source>
</evidence>
<comment type="similarity">
    <text evidence="3">Belongs to the GST superfamily. DHAR family.</text>
</comment>
<proteinExistence type="inferred from homology"/>
<dbReference type="PANTHER" id="PTHR44420">
    <property type="entry name" value="GLUTATHIONE S-TRANSFERASE DHAR2-RELATED"/>
    <property type="match status" value="1"/>
</dbReference>
<dbReference type="GO" id="GO:0045174">
    <property type="term" value="F:glutathione dehydrogenase (ascorbate) activity"/>
    <property type="evidence" value="ECO:0007669"/>
    <property type="project" value="UniProtKB-EC"/>
</dbReference>
<dbReference type="EC" id="2.5.1.18" evidence="1"/>
<feature type="domain" description="GST N-terminal" evidence="6">
    <location>
        <begin position="30"/>
        <end position="109"/>
    </location>
</feature>
<comment type="caution">
    <text evidence="7">The sequence shown here is derived from an EMBL/GenBank/DDBJ whole genome shotgun (WGS) entry which is preliminary data.</text>
</comment>
<dbReference type="CDD" id="cd00570">
    <property type="entry name" value="GST_N_family"/>
    <property type="match status" value="1"/>
</dbReference>
<dbReference type="Gene3D" id="3.40.30.10">
    <property type="entry name" value="Glutaredoxin"/>
    <property type="match status" value="1"/>
</dbReference>
<dbReference type="AlphaFoldDB" id="A0A8T2UIQ8"/>
<dbReference type="GO" id="GO:0033355">
    <property type="term" value="P:ascorbate glutathione cycle"/>
    <property type="evidence" value="ECO:0007669"/>
    <property type="project" value="InterPro"/>
</dbReference>
<evidence type="ECO:0000256" key="4">
    <source>
        <dbReference type="ARBA" id="ARBA00047960"/>
    </source>
</evidence>
<comment type="catalytic activity">
    <reaction evidence="4">
        <text>RX + glutathione = an S-substituted glutathione + a halide anion + H(+)</text>
        <dbReference type="Rhea" id="RHEA:16437"/>
        <dbReference type="ChEBI" id="CHEBI:15378"/>
        <dbReference type="ChEBI" id="CHEBI:16042"/>
        <dbReference type="ChEBI" id="CHEBI:17792"/>
        <dbReference type="ChEBI" id="CHEBI:57925"/>
        <dbReference type="ChEBI" id="CHEBI:90779"/>
        <dbReference type="EC" id="2.5.1.18"/>
    </reaction>
</comment>
<dbReference type="OrthoDB" id="1935530at2759"/>
<reference evidence="7" key="1">
    <citation type="submission" date="2021-08" db="EMBL/GenBank/DDBJ databases">
        <title>WGS assembly of Ceratopteris richardii.</title>
        <authorList>
            <person name="Marchant D.B."/>
            <person name="Chen G."/>
            <person name="Jenkins J."/>
            <person name="Shu S."/>
            <person name="Leebens-Mack J."/>
            <person name="Grimwood J."/>
            <person name="Schmutz J."/>
            <person name="Soltis P."/>
            <person name="Soltis D."/>
            <person name="Chen Z.-H."/>
        </authorList>
    </citation>
    <scope>NUCLEOTIDE SEQUENCE</scope>
    <source>
        <strain evidence="7">Whitten #5841</strain>
        <tissue evidence="7">Leaf</tissue>
    </source>
</reference>
<organism evidence="7 8">
    <name type="scientific">Ceratopteris richardii</name>
    <name type="common">Triangle waterfern</name>
    <dbReference type="NCBI Taxonomy" id="49495"/>
    <lineage>
        <taxon>Eukaryota</taxon>
        <taxon>Viridiplantae</taxon>
        <taxon>Streptophyta</taxon>
        <taxon>Embryophyta</taxon>
        <taxon>Tracheophyta</taxon>
        <taxon>Polypodiopsida</taxon>
        <taxon>Polypodiidae</taxon>
        <taxon>Polypodiales</taxon>
        <taxon>Pteridineae</taxon>
        <taxon>Pteridaceae</taxon>
        <taxon>Parkerioideae</taxon>
        <taxon>Ceratopteris</taxon>
    </lineage>
</organism>
<gene>
    <name evidence="7" type="ORF">KP509_07G014300</name>
</gene>
<dbReference type="PROSITE" id="PS50404">
    <property type="entry name" value="GST_NTER"/>
    <property type="match status" value="1"/>
</dbReference>
<evidence type="ECO:0000256" key="1">
    <source>
        <dbReference type="ARBA" id="ARBA00012452"/>
    </source>
</evidence>
<dbReference type="InterPro" id="IPR036249">
    <property type="entry name" value="Thioredoxin-like_sf"/>
</dbReference>
<accession>A0A8T2UIQ8</accession>
<dbReference type="Gene3D" id="1.20.1050.10">
    <property type="match status" value="1"/>
</dbReference>
<evidence type="ECO:0000256" key="5">
    <source>
        <dbReference type="ARBA" id="ARBA00049544"/>
    </source>
</evidence>
<name>A0A8T2UIQ8_CERRI</name>
<keyword evidence="8" id="KW-1185">Reference proteome</keyword>
<evidence type="ECO:0000256" key="3">
    <source>
        <dbReference type="ARBA" id="ARBA00024194"/>
    </source>
</evidence>
<dbReference type="Proteomes" id="UP000825935">
    <property type="component" value="Chromosome 7"/>
</dbReference>
<dbReference type="InterPro" id="IPR004045">
    <property type="entry name" value="Glutathione_S-Trfase_N"/>
</dbReference>
<dbReference type="SUPFAM" id="SSF47616">
    <property type="entry name" value="GST C-terminal domain-like"/>
    <property type="match status" value="1"/>
</dbReference>
<evidence type="ECO:0000256" key="2">
    <source>
        <dbReference type="ARBA" id="ARBA00022679"/>
    </source>
</evidence>
<dbReference type="InterPro" id="IPR036282">
    <property type="entry name" value="Glutathione-S-Trfase_C_sf"/>
</dbReference>